<sequence>MTVSETALPPDSGRLPGRGRRSVEALLLFVAAPLVHVTLFDVLGVFAPLAAVTTVGVLLLAITPGWRWRELIDLASLRGHGRLILGFTALAAAVIFALVFALIPQRVLGLPRYMPQTWALVMVFYPLVSVLGQELLFRPLFFRRYGDLFTGPVTLVIANAGAFSLTHAFYQNWVALTLTFLGGLVFAEAYRRTRSFPLVFLLHTFAGQLIFTSGLGVYFYHGAIPQ</sequence>
<evidence type="ECO:0000259" key="2">
    <source>
        <dbReference type="Pfam" id="PF02517"/>
    </source>
</evidence>
<keyword evidence="1" id="KW-0812">Transmembrane</keyword>
<dbReference type="Pfam" id="PF02517">
    <property type="entry name" value="Rce1-like"/>
    <property type="match status" value="1"/>
</dbReference>
<feature type="transmembrane region" description="Helical" evidence="1">
    <location>
        <begin position="198"/>
        <end position="220"/>
    </location>
</feature>
<feature type="transmembrane region" description="Helical" evidence="1">
    <location>
        <begin position="115"/>
        <end position="136"/>
    </location>
</feature>
<feature type="transmembrane region" description="Helical" evidence="1">
    <location>
        <begin position="173"/>
        <end position="191"/>
    </location>
</feature>
<dbReference type="InterPro" id="IPR003675">
    <property type="entry name" value="Rce1/LyrA-like_dom"/>
</dbReference>
<accession>A0ABS1DE59</accession>
<keyword evidence="1" id="KW-0472">Membrane</keyword>
<evidence type="ECO:0000256" key="1">
    <source>
        <dbReference type="SAM" id="Phobius"/>
    </source>
</evidence>
<feature type="transmembrane region" description="Helical" evidence="1">
    <location>
        <begin position="148"/>
        <end position="167"/>
    </location>
</feature>
<dbReference type="EMBL" id="NRRL01000028">
    <property type="protein sequence ID" value="MBK1668715.1"/>
    <property type="molecule type" value="Genomic_DNA"/>
</dbReference>
<dbReference type="Proteomes" id="UP001296873">
    <property type="component" value="Unassembled WGS sequence"/>
</dbReference>
<organism evidence="3 4">
    <name type="scientific">Rhodovibrio sodomensis</name>
    <dbReference type="NCBI Taxonomy" id="1088"/>
    <lineage>
        <taxon>Bacteria</taxon>
        <taxon>Pseudomonadati</taxon>
        <taxon>Pseudomonadota</taxon>
        <taxon>Alphaproteobacteria</taxon>
        <taxon>Rhodospirillales</taxon>
        <taxon>Rhodovibrionaceae</taxon>
        <taxon>Rhodovibrio</taxon>
    </lineage>
</organism>
<keyword evidence="4" id="KW-1185">Reference proteome</keyword>
<feature type="transmembrane region" description="Helical" evidence="1">
    <location>
        <begin position="45"/>
        <end position="62"/>
    </location>
</feature>
<protein>
    <recommendedName>
        <fullName evidence="2">CAAX prenyl protease 2/Lysostaphin resistance protein A-like domain-containing protein</fullName>
    </recommendedName>
</protein>
<keyword evidence="1" id="KW-1133">Transmembrane helix</keyword>
<dbReference type="RefSeq" id="WP_200341032.1">
    <property type="nucleotide sequence ID" value="NZ_NRRL01000028.1"/>
</dbReference>
<evidence type="ECO:0000313" key="3">
    <source>
        <dbReference type="EMBL" id="MBK1668715.1"/>
    </source>
</evidence>
<comment type="caution">
    <text evidence="3">The sequence shown here is derived from an EMBL/GenBank/DDBJ whole genome shotgun (WGS) entry which is preliminary data.</text>
</comment>
<evidence type="ECO:0000313" key="4">
    <source>
        <dbReference type="Proteomes" id="UP001296873"/>
    </source>
</evidence>
<name>A0ABS1DE59_9PROT</name>
<proteinExistence type="predicted"/>
<feature type="domain" description="CAAX prenyl protease 2/Lysostaphin resistance protein A-like" evidence="2">
    <location>
        <begin position="116"/>
        <end position="205"/>
    </location>
</feature>
<feature type="transmembrane region" description="Helical" evidence="1">
    <location>
        <begin position="83"/>
        <end position="103"/>
    </location>
</feature>
<reference evidence="3 4" key="1">
    <citation type="journal article" date="2020" name="Microorganisms">
        <title>Osmotic Adaptation and Compatible Solute Biosynthesis of Phototrophic Bacteria as Revealed from Genome Analyses.</title>
        <authorList>
            <person name="Imhoff J.F."/>
            <person name="Rahn T."/>
            <person name="Kunzel S."/>
            <person name="Keller A."/>
            <person name="Neulinger S.C."/>
        </authorList>
    </citation>
    <scope>NUCLEOTIDE SEQUENCE [LARGE SCALE GENOMIC DNA]</scope>
    <source>
        <strain evidence="3 4">DSM 9895</strain>
    </source>
</reference>
<gene>
    <name evidence="3" type="ORF">CKO28_11815</name>
</gene>